<dbReference type="Pfam" id="PF00011">
    <property type="entry name" value="HSP20"/>
    <property type="match status" value="1"/>
</dbReference>
<evidence type="ECO:0000256" key="1">
    <source>
        <dbReference type="ARBA" id="ARBA00023016"/>
    </source>
</evidence>
<dbReference type="GO" id="GO:0005737">
    <property type="term" value="C:cytoplasm"/>
    <property type="evidence" value="ECO:0007669"/>
    <property type="project" value="TreeGrafter"/>
</dbReference>
<dbReference type="GO" id="GO:0009408">
    <property type="term" value="P:response to heat"/>
    <property type="evidence" value="ECO:0007669"/>
    <property type="project" value="TreeGrafter"/>
</dbReference>
<accession>A0A2R5LIL8</accession>
<name>A0A2R5LIL8_9ACAR</name>
<dbReference type="AlphaFoldDB" id="A0A2R5LIL8"/>
<reference evidence="5" key="1">
    <citation type="submission" date="2018-03" db="EMBL/GenBank/DDBJ databases">
        <title>The relapsing fever spirochete Borrelia turicatae persists in the highly oxidative environment of its soft-bodied tick vector.</title>
        <authorList>
            <person name="Bourret T.J."/>
            <person name="Boyle W.K."/>
            <person name="Valenzuela J.G."/>
            <person name="Oliveira F."/>
            <person name="Lopez J.E."/>
        </authorList>
    </citation>
    <scope>NUCLEOTIDE SEQUENCE</scope>
    <source>
        <strain evidence="5">Kansas strain/isolate</strain>
        <tissue evidence="5">Salivary glands</tissue>
    </source>
</reference>
<protein>
    <submittedName>
        <fullName evidence="5">Putative alpha crystallin</fullName>
    </submittedName>
</protein>
<evidence type="ECO:0000256" key="3">
    <source>
        <dbReference type="RuleBase" id="RU003616"/>
    </source>
</evidence>
<dbReference type="PROSITE" id="PS01031">
    <property type="entry name" value="SHSP"/>
    <property type="match status" value="1"/>
</dbReference>
<dbReference type="EMBL" id="GGLE01005149">
    <property type="protein sequence ID" value="MBY09275.1"/>
    <property type="molecule type" value="Transcribed_RNA"/>
</dbReference>
<sequence length="193" mass="22248">MARSEIVIPVNNFSKMPRDSYKMEARRHIQEALERSRRPEYDLRRELSSMFSKFPMRSSIFDDDFDDFFKDIVPAPSFPSFEKVFKEVKTVVDENNKMLMEVDVSEYEPEEITVKAIEGKLIVHCKKQRAGSTKESRREFSLPEGVDVETITSNLTADGMLKICALLPVPGQTLAFAEPCDQKAEAFLYVDKY</sequence>
<evidence type="ECO:0000256" key="2">
    <source>
        <dbReference type="PROSITE-ProRule" id="PRU00285"/>
    </source>
</evidence>
<dbReference type="InterPro" id="IPR002068">
    <property type="entry name" value="A-crystallin/Hsp20_dom"/>
</dbReference>
<proteinExistence type="inferred from homology"/>
<dbReference type="Gene3D" id="2.60.40.790">
    <property type="match status" value="1"/>
</dbReference>
<keyword evidence="1" id="KW-0346">Stress response</keyword>
<dbReference type="PANTHER" id="PTHR45640:SF13">
    <property type="entry name" value="HEAT SHOCK PROTEIN 22-RELATED"/>
    <property type="match status" value="1"/>
</dbReference>
<dbReference type="InterPro" id="IPR008978">
    <property type="entry name" value="HSP20-like_chaperone"/>
</dbReference>
<dbReference type="InterPro" id="IPR001436">
    <property type="entry name" value="Alpha-crystallin/sHSP_animal"/>
</dbReference>
<comment type="similarity">
    <text evidence="2 3">Belongs to the small heat shock protein (HSP20) family.</text>
</comment>
<dbReference type="SUPFAM" id="SSF49764">
    <property type="entry name" value="HSP20-like chaperones"/>
    <property type="match status" value="1"/>
</dbReference>
<dbReference type="CDD" id="cd06526">
    <property type="entry name" value="metazoan_ACD"/>
    <property type="match status" value="1"/>
</dbReference>
<dbReference type="GO" id="GO:0042026">
    <property type="term" value="P:protein refolding"/>
    <property type="evidence" value="ECO:0007669"/>
    <property type="project" value="TreeGrafter"/>
</dbReference>
<dbReference type="PANTHER" id="PTHR45640">
    <property type="entry name" value="HEAT SHOCK PROTEIN HSP-12.2-RELATED"/>
    <property type="match status" value="1"/>
</dbReference>
<organism evidence="5">
    <name type="scientific">Ornithodoros turicata</name>
    <dbReference type="NCBI Taxonomy" id="34597"/>
    <lineage>
        <taxon>Eukaryota</taxon>
        <taxon>Metazoa</taxon>
        <taxon>Ecdysozoa</taxon>
        <taxon>Arthropoda</taxon>
        <taxon>Chelicerata</taxon>
        <taxon>Arachnida</taxon>
        <taxon>Acari</taxon>
        <taxon>Parasitiformes</taxon>
        <taxon>Ixodida</taxon>
        <taxon>Ixodoidea</taxon>
        <taxon>Argasidae</taxon>
        <taxon>Ornithodorinae</taxon>
        <taxon>Ornithodoros</taxon>
    </lineage>
</organism>
<evidence type="ECO:0000259" key="4">
    <source>
        <dbReference type="PROSITE" id="PS01031"/>
    </source>
</evidence>
<dbReference type="GO" id="GO:0005634">
    <property type="term" value="C:nucleus"/>
    <property type="evidence" value="ECO:0007669"/>
    <property type="project" value="TreeGrafter"/>
</dbReference>
<evidence type="ECO:0000313" key="5">
    <source>
        <dbReference type="EMBL" id="MBY09275.1"/>
    </source>
</evidence>
<dbReference type="GO" id="GO:0051082">
    <property type="term" value="F:unfolded protein binding"/>
    <property type="evidence" value="ECO:0007669"/>
    <property type="project" value="TreeGrafter"/>
</dbReference>
<feature type="domain" description="SHSP" evidence="4">
    <location>
        <begin position="79"/>
        <end position="185"/>
    </location>
</feature>